<evidence type="ECO:0000313" key="2">
    <source>
        <dbReference type="EMBL" id="WGV24526.1"/>
    </source>
</evidence>
<dbReference type="SUPFAM" id="SSF89447">
    <property type="entry name" value="AbrB/MazE/MraZ-like"/>
    <property type="match status" value="1"/>
</dbReference>
<dbReference type="KEGG" id="hbq:QI031_22535"/>
<dbReference type="Proteomes" id="UP001223520">
    <property type="component" value="Chromosome"/>
</dbReference>
<dbReference type="AlphaFoldDB" id="A0AAJ6P8E2"/>
<dbReference type="RefSeq" id="WP_281481847.1">
    <property type="nucleotide sequence ID" value="NZ_CP124543.1"/>
</dbReference>
<dbReference type="InterPro" id="IPR039052">
    <property type="entry name" value="Antitox_PemI-like"/>
</dbReference>
<evidence type="ECO:0000313" key="3">
    <source>
        <dbReference type="Proteomes" id="UP001223520"/>
    </source>
</evidence>
<dbReference type="GO" id="GO:0097351">
    <property type="term" value="F:toxin sequestering activity"/>
    <property type="evidence" value="ECO:0007669"/>
    <property type="project" value="InterPro"/>
</dbReference>
<dbReference type="InterPro" id="IPR037914">
    <property type="entry name" value="SpoVT-AbrB_sf"/>
</dbReference>
<dbReference type="EMBL" id="CP124543">
    <property type="protein sequence ID" value="WGV24526.1"/>
    <property type="molecule type" value="Genomic_DNA"/>
</dbReference>
<dbReference type="GO" id="GO:0003677">
    <property type="term" value="F:DNA binding"/>
    <property type="evidence" value="ECO:0007669"/>
    <property type="project" value="UniProtKB-KW"/>
</dbReference>
<accession>A0AAJ6P8E2</accession>
<evidence type="ECO:0000259" key="1">
    <source>
        <dbReference type="SMART" id="SM00966"/>
    </source>
</evidence>
<feature type="domain" description="SpoVT-AbrB" evidence="1">
    <location>
        <begin position="6"/>
        <end position="51"/>
    </location>
</feature>
<keyword evidence="2" id="KW-0238">DNA-binding</keyword>
<organism evidence="2 3">
    <name type="scientific">Halotia branconii CENA392</name>
    <dbReference type="NCBI Taxonomy" id="1539056"/>
    <lineage>
        <taxon>Bacteria</taxon>
        <taxon>Bacillati</taxon>
        <taxon>Cyanobacteriota</taxon>
        <taxon>Cyanophyceae</taxon>
        <taxon>Nostocales</taxon>
        <taxon>Nodulariaceae</taxon>
        <taxon>Halotia</taxon>
    </lineage>
</organism>
<keyword evidence="3" id="KW-1185">Reference proteome</keyword>
<reference evidence="2 3" key="1">
    <citation type="journal article" date="2023" name="Limnol Oceanogr Lett">
        <title>Environmental adaptations by the intertidal Antarctic cyanobacterium Halotia branconii CENA392 as revealed using long-read genome sequencing.</title>
        <authorList>
            <person name="Dextro R.B."/>
            <person name="Delbaje E."/>
            <person name="Freitas P.N.N."/>
            <person name="Geraldes V."/>
            <person name="Pinto E."/>
            <person name="Long P.F."/>
            <person name="Fiore M.F."/>
        </authorList>
    </citation>
    <scope>NUCLEOTIDE SEQUENCE [LARGE SCALE GENOMIC DNA]</scope>
    <source>
        <strain evidence="2 3">CENA392</strain>
    </source>
</reference>
<protein>
    <submittedName>
        <fullName evidence="2">AbrB/MazE/SpoVT family DNA-binding domain-containing protein</fullName>
    </submittedName>
</protein>
<sequence>MTAVVAKWGNSLAIRIPKLIAEQAQITEGISIDFSVEGNSIIITPQKIRRYTLDELLEGMTPENFHSEFETGNIVGNEDW</sequence>
<proteinExistence type="predicted"/>
<dbReference type="SMART" id="SM00966">
    <property type="entry name" value="SpoVT_AbrB"/>
    <property type="match status" value="1"/>
</dbReference>
<dbReference type="PANTHER" id="PTHR40516:SF1">
    <property type="entry name" value="ANTITOXIN CHPS-RELATED"/>
    <property type="match status" value="1"/>
</dbReference>
<dbReference type="Gene3D" id="2.10.260.10">
    <property type="match status" value="1"/>
</dbReference>
<dbReference type="InterPro" id="IPR007159">
    <property type="entry name" value="SpoVT-AbrB_dom"/>
</dbReference>
<dbReference type="PANTHER" id="PTHR40516">
    <property type="entry name" value="ANTITOXIN CHPS-RELATED"/>
    <property type="match status" value="1"/>
</dbReference>
<dbReference type="Pfam" id="PF04014">
    <property type="entry name" value="MazE_antitoxin"/>
    <property type="match status" value="1"/>
</dbReference>
<gene>
    <name evidence="2" type="ORF">QI031_22535</name>
</gene>
<name>A0AAJ6P8E2_9CYAN</name>